<feature type="chain" id="PRO_5040422442" description="SCP domain-containing protein" evidence="1">
    <location>
        <begin position="17"/>
        <end position="205"/>
    </location>
</feature>
<evidence type="ECO:0000259" key="2">
    <source>
        <dbReference type="SMART" id="SM00198"/>
    </source>
</evidence>
<dbReference type="SUPFAM" id="SSF55797">
    <property type="entry name" value="PR-1-like"/>
    <property type="match status" value="1"/>
</dbReference>
<dbReference type="EMBL" id="CANHGI010000004">
    <property type="protein sequence ID" value="CAI5447583.1"/>
    <property type="molecule type" value="Genomic_DNA"/>
</dbReference>
<dbReference type="Gene3D" id="3.40.33.10">
    <property type="entry name" value="CAP"/>
    <property type="match status" value="1"/>
</dbReference>
<protein>
    <recommendedName>
        <fullName evidence="2">SCP domain-containing protein</fullName>
    </recommendedName>
</protein>
<dbReference type="InterPro" id="IPR035940">
    <property type="entry name" value="CAP_sf"/>
</dbReference>
<organism evidence="3 4">
    <name type="scientific">Caenorhabditis angaria</name>
    <dbReference type="NCBI Taxonomy" id="860376"/>
    <lineage>
        <taxon>Eukaryota</taxon>
        <taxon>Metazoa</taxon>
        <taxon>Ecdysozoa</taxon>
        <taxon>Nematoda</taxon>
        <taxon>Chromadorea</taxon>
        <taxon>Rhabditida</taxon>
        <taxon>Rhabditina</taxon>
        <taxon>Rhabditomorpha</taxon>
        <taxon>Rhabditoidea</taxon>
        <taxon>Rhabditidae</taxon>
        <taxon>Peloderinae</taxon>
        <taxon>Caenorhabditis</taxon>
    </lineage>
</organism>
<dbReference type="PANTHER" id="PTHR10334">
    <property type="entry name" value="CYSTEINE-RICH SECRETORY PROTEIN-RELATED"/>
    <property type="match status" value="1"/>
</dbReference>
<name>A0A9P1INK3_9PELO</name>
<dbReference type="InterPro" id="IPR014044">
    <property type="entry name" value="CAP_dom"/>
</dbReference>
<gene>
    <name evidence="3" type="ORF">CAMP_LOCUS10220</name>
</gene>
<evidence type="ECO:0000313" key="3">
    <source>
        <dbReference type="EMBL" id="CAI5447583.1"/>
    </source>
</evidence>
<keyword evidence="1" id="KW-0732">Signal</keyword>
<accession>A0A9P1INK3</accession>
<proteinExistence type="predicted"/>
<dbReference type="CDD" id="cd05380">
    <property type="entry name" value="CAP_euk"/>
    <property type="match status" value="1"/>
</dbReference>
<dbReference type="PRINTS" id="PR00838">
    <property type="entry name" value="V5ALLERGEN"/>
</dbReference>
<sequence length="205" mass="21919">MLKLFATFFLISATHAVFDSAAQKAIVNAHNALRSKIAKGTYQQKLGRLGPAANMRKISWDKSIAAKAQAYADSQPMGHSATKYGENIYWKYDMRKLSTASLGKLGAKACEVWENEFKKTGIKSIKQGSSVGAQTGHATQMAWADTNKIGCGVASWRGQQYMVTAVICQYSTAGNVSNTDMFKAGNAGSQCPSGTNVEASSGLCV</sequence>
<comment type="caution">
    <text evidence="3">The sequence shown here is derived from an EMBL/GenBank/DDBJ whole genome shotgun (WGS) entry which is preliminary data.</text>
</comment>
<keyword evidence="4" id="KW-1185">Reference proteome</keyword>
<evidence type="ECO:0000313" key="4">
    <source>
        <dbReference type="Proteomes" id="UP001152747"/>
    </source>
</evidence>
<feature type="domain" description="SCP" evidence="2">
    <location>
        <begin position="21"/>
        <end position="178"/>
    </location>
</feature>
<evidence type="ECO:0000256" key="1">
    <source>
        <dbReference type="SAM" id="SignalP"/>
    </source>
</evidence>
<dbReference type="SMART" id="SM00198">
    <property type="entry name" value="SCP"/>
    <property type="match status" value="1"/>
</dbReference>
<reference evidence="3" key="1">
    <citation type="submission" date="2022-11" db="EMBL/GenBank/DDBJ databases">
        <authorList>
            <person name="Kikuchi T."/>
        </authorList>
    </citation>
    <scope>NUCLEOTIDE SEQUENCE</scope>
    <source>
        <strain evidence="3">PS1010</strain>
    </source>
</reference>
<dbReference type="AlphaFoldDB" id="A0A9P1INK3"/>
<dbReference type="InterPro" id="IPR002413">
    <property type="entry name" value="V5_allergen-like"/>
</dbReference>
<feature type="signal peptide" evidence="1">
    <location>
        <begin position="1"/>
        <end position="16"/>
    </location>
</feature>
<dbReference type="InterPro" id="IPR001283">
    <property type="entry name" value="CRISP-related"/>
</dbReference>
<dbReference type="Proteomes" id="UP001152747">
    <property type="component" value="Unassembled WGS sequence"/>
</dbReference>
<dbReference type="OrthoDB" id="5874910at2759"/>
<dbReference type="PRINTS" id="PR00837">
    <property type="entry name" value="V5TPXLIKE"/>
</dbReference>
<dbReference type="Pfam" id="PF00188">
    <property type="entry name" value="CAP"/>
    <property type="match status" value="1"/>
</dbReference>